<protein>
    <submittedName>
        <fullName evidence="3">TRAP-type C4-dicarboxylate transport system, substrate-binding protein</fullName>
    </submittedName>
</protein>
<dbReference type="PANTHER" id="PTHR33376">
    <property type="match status" value="1"/>
</dbReference>
<dbReference type="OrthoDB" id="1646at2"/>
<feature type="signal peptide" evidence="2">
    <location>
        <begin position="1"/>
        <end position="20"/>
    </location>
</feature>
<dbReference type="InterPro" id="IPR018389">
    <property type="entry name" value="DctP_fam"/>
</dbReference>
<dbReference type="AlphaFoldDB" id="A0A1G8F8S2"/>
<accession>A0A1G8F8S2</accession>
<gene>
    <name evidence="3" type="ORF">SAMN05192534_11191</name>
</gene>
<evidence type="ECO:0000256" key="2">
    <source>
        <dbReference type="SAM" id="SignalP"/>
    </source>
</evidence>
<dbReference type="STRING" id="568899.SAMN05192534_11191"/>
<dbReference type="PANTHER" id="PTHR33376:SF15">
    <property type="entry name" value="BLL6794 PROTEIN"/>
    <property type="match status" value="1"/>
</dbReference>
<organism evidence="3 4">
    <name type="scientific">Alteribacillus persepolensis</name>
    <dbReference type="NCBI Taxonomy" id="568899"/>
    <lineage>
        <taxon>Bacteria</taxon>
        <taxon>Bacillati</taxon>
        <taxon>Bacillota</taxon>
        <taxon>Bacilli</taxon>
        <taxon>Bacillales</taxon>
        <taxon>Bacillaceae</taxon>
        <taxon>Alteribacillus</taxon>
    </lineage>
</organism>
<dbReference type="InterPro" id="IPR038404">
    <property type="entry name" value="TRAP_DctP_sf"/>
</dbReference>
<dbReference type="RefSeq" id="WP_091273687.1">
    <property type="nucleotide sequence ID" value="NZ_FNDK01000011.1"/>
</dbReference>
<proteinExistence type="predicted"/>
<feature type="chain" id="PRO_5011540581" evidence="2">
    <location>
        <begin position="21"/>
        <end position="349"/>
    </location>
</feature>
<evidence type="ECO:0000313" key="3">
    <source>
        <dbReference type="EMBL" id="SDH78532.1"/>
    </source>
</evidence>
<keyword evidence="4" id="KW-1185">Reference proteome</keyword>
<evidence type="ECO:0000313" key="4">
    <source>
        <dbReference type="Proteomes" id="UP000199163"/>
    </source>
</evidence>
<sequence length="349" mass="38846">MVAKKIWVLTMMLVVGTILAACGGNEGKQQETSATETTEKVNLTYAFFAPDTTFPAVQMKKWAEELEERTAGQVEVEMFFGGSLLEANNMFEGVSNGTADIGLTATSYEPGRFPLMEISDLPSGYPSSKVASQVVHDLIEEYPPKELENFKIITSFATEPSYIQSIDPIASLEELQGKQLRISGGLTPVMEALGAAPVGMSQAEVTEALQTGVIEGNVSSREVLKDFKVSESAKYVTDYPLTITSFVAVMNKEKWQSLPDNVKEVIDELNQEMSVFTGQYLDEHVEEAMEWSKKSENLEVVKLNEKEKARWDTALEEIQDKKVEEVNKEGLPGSEYQERLYELIDKYSK</sequence>
<evidence type="ECO:0000256" key="1">
    <source>
        <dbReference type="ARBA" id="ARBA00022729"/>
    </source>
</evidence>
<name>A0A1G8F8S2_9BACI</name>
<dbReference type="NCBIfam" id="NF037995">
    <property type="entry name" value="TRAP_S1"/>
    <property type="match status" value="1"/>
</dbReference>
<reference evidence="3 4" key="1">
    <citation type="submission" date="2016-10" db="EMBL/GenBank/DDBJ databases">
        <authorList>
            <person name="de Groot N.N."/>
        </authorList>
    </citation>
    <scope>NUCLEOTIDE SEQUENCE [LARGE SCALE GENOMIC DNA]</scope>
    <source>
        <strain evidence="3 4">DSM 21632</strain>
    </source>
</reference>
<dbReference type="EMBL" id="FNDK01000011">
    <property type="protein sequence ID" value="SDH78532.1"/>
    <property type="molecule type" value="Genomic_DNA"/>
</dbReference>
<dbReference type="Pfam" id="PF03480">
    <property type="entry name" value="DctP"/>
    <property type="match status" value="1"/>
</dbReference>
<dbReference type="Proteomes" id="UP000199163">
    <property type="component" value="Unassembled WGS sequence"/>
</dbReference>
<dbReference type="PROSITE" id="PS51257">
    <property type="entry name" value="PROKAR_LIPOPROTEIN"/>
    <property type="match status" value="1"/>
</dbReference>
<keyword evidence="1 2" id="KW-0732">Signal</keyword>
<dbReference type="CDD" id="cd13665">
    <property type="entry name" value="PBP2_TRAP_Dctp3_4"/>
    <property type="match status" value="1"/>
</dbReference>
<dbReference type="GO" id="GO:0055085">
    <property type="term" value="P:transmembrane transport"/>
    <property type="evidence" value="ECO:0007669"/>
    <property type="project" value="InterPro"/>
</dbReference>
<dbReference type="Gene3D" id="3.40.190.170">
    <property type="entry name" value="Bacterial extracellular solute-binding protein, family 7"/>
    <property type="match status" value="1"/>
</dbReference>